<proteinExistence type="predicted"/>
<dbReference type="EMBL" id="VLLN01000012">
    <property type="protein sequence ID" value="TWJ19014.1"/>
    <property type="molecule type" value="Genomic_DNA"/>
</dbReference>
<dbReference type="RefSeq" id="WP_145022697.1">
    <property type="nucleotide sequence ID" value="NZ_VLLN01000012.1"/>
</dbReference>
<name>A0A562VML2_9BACT</name>
<dbReference type="Proteomes" id="UP000319449">
    <property type="component" value="Unassembled WGS sequence"/>
</dbReference>
<keyword evidence="2" id="KW-1185">Reference proteome</keyword>
<organism evidence="1 2">
    <name type="scientific">Geobacter argillaceus</name>
    <dbReference type="NCBI Taxonomy" id="345631"/>
    <lineage>
        <taxon>Bacteria</taxon>
        <taxon>Pseudomonadati</taxon>
        <taxon>Thermodesulfobacteriota</taxon>
        <taxon>Desulfuromonadia</taxon>
        <taxon>Geobacterales</taxon>
        <taxon>Geobacteraceae</taxon>
        <taxon>Geobacter</taxon>
    </lineage>
</organism>
<accession>A0A562VML2</accession>
<dbReference type="OrthoDB" id="5397708at2"/>
<protein>
    <submittedName>
        <fullName evidence="1">Uncharacterized protein</fullName>
    </submittedName>
</protein>
<comment type="caution">
    <text evidence="1">The sequence shown here is derived from an EMBL/GenBank/DDBJ whole genome shotgun (WGS) entry which is preliminary data.</text>
</comment>
<sequence>MACQCGEKHEGHLCMLKSKGLLDEVKHLAQNPTVVCFICGGEANSADNVCEPMPLKQ</sequence>
<evidence type="ECO:0000313" key="1">
    <source>
        <dbReference type="EMBL" id="TWJ19014.1"/>
    </source>
</evidence>
<reference evidence="1 2" key="1">
    <citation type="submission" date="2019-07" db="EMBL/GenBank/DDBJ databases">
        <title>Genomic Encyclopedia of Archaeal and Bacterial Type Strains, Phase II (KMG-II): from individual species to whole genera.</title>
        <authorList>
            <person name="Goeker M."/>
        </authorList>
    </citation>
    <scope>NUCLEOTIDE SEQUENCE [LARGE SCALE GENOMIC DNA]</scope>
    <source>
        <strain evidence="1 2">ATCC BAA-1139</strain>
    </source>
</reference>
<gene>
    <name evidence="1" type="ORF">JN12_02232</name>
</gene>
<dbReference type="AlphaFoldDB" id="A0A562VML2"/>
<evidence type="ECO:0000313" key="2">
    <source>
        <dbReference type="Proteomes" id="UP000319449"/>
    </source>
</evidence>